<proteinExistence type="predicted"/>
<dbReference type="RefSeq" id="XP_041157341.1">
    <property type="nucleotide sequence ID" value="XM_041300455.1"/>
</dbReference>
<evidence type="ECO:0000313" key="3">
    <source>
        <dbReference type="Proteomes" id="UP000719766"/>
    </source>
</evidence>
<organism evidence="2 3">
    <name type="scientific">Suillus plorans</name>
    <dbReference type="NCBI Taxonomy" id="116603"/>
    <lineage>
        <taxon>Eukaryota</taxon>
        <taxon>Fungi</taxon>
        <taxon>Dikarya</taxon>
        <taxon>Basidiomycota</taxon>
        <taxon>Agaricomycotina</taxon>
        <taxon>Agaricomycetes</taxon>
        <taxon>Agaricomycetidae</taxon>
        <taxon>Boletales</taxon>
        <taxon>Suillineae</taxon>
        <taxon>Suillaceae</taxon>
        <taxon>Suillus</taxon>
    </lineage>
</organism>
<reference evidence="2" key="1">
    <citation type="journal article" date="2020" name="New Phytol.">
        <title>Comparative genomics reveals dynamic genome evolution in host specialist ectomycorrhizal fungi.</title>
        <authorList>
            <person name="Lofgren L.A."/>
            <person name="Nguyen N.H."/>
            <person name="Vilgalys R."/>
            <person name="Ruytinx J."/>
            <person name="Liao H.L."/>
            <person name="Branco S."/>
            <person name="Kuo A."/>
            <person name="LaButti K."/>
            <person name="Lipzen A."/>
            <person name="Andreopoulos W."/>
            <person name="Pangilinan J."/>
            <person name="Riley R."/>
            <person name="Hundley H."/>
            <person name="Na H."/>
            <person name="Barry K."/>
            <person name="Grigoriev I.V."/>
            <person name="Stajich J.E."/>
            <person name="Kennedy P.G."/>
        </authorList>
    </citation>
    <scope>NUCLEOTIDE SEQUENCE</scope>
    <source>
        <strain evidence="2">S12</strain>
    </source>
</reference>
<dbReference type="AlphaFoldDB" id="A0A9P7DF53"/>
<feature type="region of interest" description="Disordered" evidence="1">
    <location>
        <begin position="35"/>
        <end position="81"/>
    </location>
</feature>
<dbReference type="OrthoDB" id="2689334at2759"/>
<evidence type="ECO:0000256" key="1">
    <source>
        <dbReference type="SAM" id="MobiDB-lite"/>
    </source>
</evidence>
<keyword evidence="3" id="KW-1185">Reference proteome</keyword>
<dbReference type="Proteomes" id="UP000719766">
    <property type="component" value="Unassembled WGS sequence"/>
</dbReference>
<feature type="compositionally biased region" description="Low complexity" evidence="1">
    <location>
        <begin position="52"/>
        <end position="71"/>
    </location>
</feature>
<dbReference type="GeneID" id="64594219"/>
<sequence length="435" mass="47308">MSLCCEVAGGCRVHQVAAASSLVATQQHENSIVPPLATINPTSTQLDHPLVTTSNSSSASASRSLATSTQSLPATSRNYARPLDPNYARNYVLGHQRTLVAEQRFQADQSLSIMIHNMIDVVLWLKNNEPPHLVKLTCTTPRKFVPGDHPLLMRFELGDYIAVYCSDRHAWIEQDIKTPLLSPPNSTILLRSIDLTDNHMLLGFAERVLSLSCAPATVQSPSKRSFSATGMHLSRLDRMTSPLKRQRNASSNNPVGPVLISRQSPIPLPLTSLLSSPTVTSPLSLAAGNLDTSPVVVPAPAMVQPNTTIPAGARARFPWKYACDMVPRIQFFINVSDDQMIQALFATTFPNCTYTKATFYKHRAAYQAAIENSSDRVERAVNAGYSPAGQWNTLLAEIKANAAPSLTGSNGLGSISNLDTKSYPTSESTNELIYH</sequence>
<gene>
    <name evidence="2" type="ORF">HD556DRAFT_1310756</name>
</gene>
<protein>
    <submittedName>
        <fullName evidence="2">Uncharacterized protein</fullName>
    </submittedName>
</protein>
<dbReference type="EMBL" id="JABBWE010000051">
    <property type="protein sequence ID" value="KAG1790369.1"/>
    <property type="molecule type" value="Genomic_DNA"/>
</dbReference>
<name>A0A9P7DF53_9AGAM</name>
<accession>A0A9P7DF53</accession>
<evidence type="ECO:0000313" key="2">
    <source>
        <dbReference type="EMBL" id="KAG1790369.1"/>
    </source>
</evidence>
<comment type="caution">
    <text evidence="2">The sequence shown here is derived from an EMBL/GenBank/DDBJ whole genome shotgun (WGS) entry which is preliminary data.</text>
</comment>